<accession>A0A2W1BU77</accession>
<feature type="signal peptide" evidence="1">
    <location>
        <begin position="1"/>
        <end position="17"/>
    </location>
</feature>
<keyword evidence="1" id="KW-0732">Signal</keyword>
<evidence type="ECO:0000313" key="3">
    <source>
        <dbReference type="Proteomes" id="UP000249218"/>
    </source>
</evidence>
<dbReference type="EMBL" id="KZ149917">
    <property type="protein sequence ID" value="PZC77901.1"/>
    <property type="molecule type" value="Genomic_DNA"/>
</dbReference>
<evidence type="ECO:0000256" key="1">
    <source>
        <dbReference type="SAM" id="SignalP"/>
    </source>
</evidence>
<gene>
    <name evidence="2" type="primary">HaOG202782</name>
    <name evidence="2" type="ORF">B5X24_HaOG202782</name>
</gene>
<sequence length="351" mass="39129">MTISLLIHCALAEIILAYNSVPEFGNGIFDPVMSSSETSDSYLSNDMVVPLLREQKAPIVVQELYDGYLFDDKKCIQFNKRILCGYDKNNGDRLDDYEMIDIGDGCRIRGDRIECGYERKVLRLRKTLLRKAPTRTSMPTTPKFVLENKIKMDILEKMLLKSGLVLMKSVDTASTPTVTESVPETLASETIMPRTSSHETSSSYTLDASTDIPTEITLPALDQSTLLNPESTSEITTVSDDEITSTASTNNISSEAITKTVSLDEVTDHETDEPAVQNTTILTKILTTLPEIVTESYLDITGLLREQSAINDTIRRSDLANNTSDNKINTTCVEKSDRIVCYYFKKEQSVK</sequence>
<dbReference type="OrthoDB" id="7465467at2759"/>
<protein>
    <recommendedName>
        <fullName evidence="4">Peptidase S1 domain-containing protein</fullName>
    </recommendedName>
</protein>
<evidence type="ECO:0000313" key="2">
    <source>
        <dbReference type="EMBL" id="PZC77901.1"/>
    </source>
</evidence>
<proteinExistence type="predicted"/>
<dbReference type="AlphaFoldDB" id="A0A2W1BU77"/>
<organism evidence="2 3">
    <name type="scientific">Helicoverpa armigera</name>
    <name type="common">Cotton bollworm</name>
    <name type="synonym">Heliothis armigera</name>
    <dbReference type="NCBI Taxonomy" id="29058"/>
    <lineage>
        <taxon>Eukaryota</taxon>
        <taxon>Metazoa</taxon>
        <taxon>Ecdysozoa</taxon>
        <taxon>Arthropoda</taxon>
        <taxon>Hexapoda</taxon>
        <taxon>Insecta</taxon>
        <taxon>Pterygota</taxon>
        <taxon>Neoptera</taxon>
        <taxon>Endopterygota</taxon>
        <taxon>Lepidoptera</taxon>
        <taxon>Glossata</taxon>
        <taxon>Ditrysia</taxon>
        <taxon>Noctuoidea</taxon>
        <taxon>Noctuidae</taxon>
        <taxon>Heliothinae</taxon>
        <taxon>Helicoverpa</taxon>
    </lineage>
</organism>
<evidence type="ECO:0008006" key="4">
    <source>
        <dbReference type="Google" id="ProtNLM"/>
    </source>
</evidence>
<feature type="chain" id="PRO_5016054517" description="Peptidase S1 domain-containing protein" evidence="1">
    <location>
        <begin position="18"/>
        <end position="351"/>
    </location>
</feature>
<reference evidence="2 3" key="1">
    <citation type="journal article" date="2017" name="BMC Biol.">
        <title>Genomic innovations, transcriptional plasticity and gene loss underlying the evolution and divergence of two highly polyphagous and invasive Helicoverpa pest species.</title>
        <authorList>
            <person name="Pearce S.L."/>
            <person name="Clarke D.F."/>
            <person name="East P.D."/>
            <person name="Elfekih S."/>
            <person name="Gordon K.H."/>
            <person name="Jermiin L.S."/>
            <person name="McGaughran A."/>
            <person name="Oakeshott J.G."/>
            <person name="Papanikolaou A."/>
            <person name="Perera O.P."/>
            <person name="Rane R.V."/>
            <person name="Richards S."/>
            <person name="Tay W.T."/>
            <person name="Walsh T.K."/>
            <person name="Anderson A."/>
            <person name="Anderson C.J."/>
            <person name="Asgari S."/>
            <person name="Board P.G."/>
            <person name="Bretschneider A."/>
            <person name="Campbell P.M."/>
            <person name="Chertemps T."/>
            <person name="Christeller J.T."/>
            <person name="Coppin C.W."/>
            <person name="Downes S.J."/>
            <person name="Duan G."/>
            <person name="Farnsworth C.A."/>
            <person name="Good R.T."/>
            <person name="Han L.B."/>
            <person name="Han Y.C."/>
            <person name="Hatje K."/>
            <person name="Horne I."/>
            <person name="Huang Y.P."/>
            <person name="Hughes D.S."/>
            <person name="Jacquin-Joly E."/>
            <person name="James W."/>
            <person name="Jhangiani S."/>
            <person name="Kollmar M."/>
            <person name="Kuwar S.S."/>
            <person name="Li S."/>
            <person name="Liu N.Y."/>
            <person name="Maibeche M.T."/>
            <person name="Miller J.R."/>
            <person name="Montagne N."/>
            <person name="Perry T."/>
            <person name="Qu J."/>
            <person name="Song S.V."/>
            <person name="Sutton G.G."/>
            <person name="Vogel H."/>
            <person name="Walenz B.P."/>
            <person name="Xu W."/>
            <person name="Zhang H.J."/>
            <person name="Zou Z."/>
            <person name="Batterham P."/>
            <person name="Edwards O.R."/>
            <person name="Feyereisen R."/>
            <person name="Gibbs R.A."/>
            <person name="Heckel D.G."/>
            <person name="McGrath A."/>
            <person name="Robin C."/>
            <person name="Scherer S.E."/>
            <person name="Worley K.C."/>
            <person name="Wu Y.D."/>
        </authorList>
    </citation>
    <scope>NUCLEOTIDE SEQUENCE [LARGE SCALE GENOMIC DNA]</scope>
    <source>
        <strain evidence="2">Harm_GR_Male_#8</strain>
        <tissue evidence="2">Whole organism</tissue>
    </source>
</reference>
<name>A0A2W1BU77_HELAM</name>
<dbReference type="Proteomes" id="UP000249218">
    <property type="component" value="Unassembled WGS sequence"/>
</dbReference>
<keyword evidence="3" id="KW-1185">Reference proteome</keyword>